<accession>A0A5K3EMY8</accession>
<keyword evidence="3" id="KW-1133">Transmembrane helix</keyword>
<feature type="domain" description="CUB" evidence="4">
    <location>
        <begin position="18"/>
        <end position="194"/>
    </location>
</feature>
<keyword evidence="1" id="KW-1015">Disulfide bond</keyword>
<dbReference type="InterPro" id="IPR000859">
    <property type="entry name" value="CUB_dom"/>
</dbReference>
<feature type="domain" description="CUB" evidence="4">
    <location>
        <begin position="754"/>
        <end position="875"/>
    </location>
</feature>
<dbReference type="CDD" id="cd00112">
    <property type="entry name" value="LDLa"/>
    <property type="match status" value="1"/>
</dbReference>
<dbReference type="CDD" id="cd00041">
    <property type="entry name" value="CUB"/>
    <property type="match status" value="4"/>
</dbReference>
<dbReference type="Pfam" id="PF00431">
    <property type="entry name" value="CUB"/>
    <property type="match status" value="4"/>
</dbReference>
<dbReference type="Gene3D" id="2.60.120.290">
    <property type="entry name" value="Spermadhesin, CUB domain"/>
    <property type="match status" value="5"/>
</dbReference>
<proteinExistence type="predicted"/>
<keyword evidence="3" id="KW-0472">Membrane</keyword>
<dbReference type="InterPro" id="IPR036055">
    <property type="entry name" value="LDL_receptor-like_sf"/>
</dbReference>
<dbReference type="SMART" id="SM00042">
    <property type="entry name" value="CUB"/>
    <property type="match status" value="4"/>
</dbReference>
<feature type="domain" description="CUB" evidence="4">
    <location>
        <begin position="236"/>
        <end position="363"/>
    </location>
</feature>
<reference evidence="5" key="1">
    <citation type="submission" date="2019-11" db="UniProtKB">
        <authorList>
            <consortium name="WormBaseParasite"/>
        </authorList>
    </citation>
    <scope>IDENTIFICATION</scope>
</reference>
<dbReference type="PROSITE" id="PS01180">
    <property type="entry name" value="CUB"/>
    <property type="match status" value="4"/>
</dbReference>
<dbReference type="SUPFAM" id="SSF49854">
    <property type="entry name" value="Spermadhesin, CUB domain"/>
    <property type="match status" value="4"/>
</dbReference>
<organism evidence="5">
    <name type="scientific">Mesocestoides corti</name>
    <name type="common">Flatworm</name>
    <dbReference type="NCBI Taxonomy" id="53468"/>
    <lineage>
        <taxon>Eukaryota</taxon>
        <taxon>Metazoa</taxon>
        <taxon>Spiralia</taxon>
        <taxon>Lophotrochozoa</taxon>
        <taxon>Platyhelminthes</taxon>
        <taxon>Cestoda</taxon>
        <taxon>Eucestoda</taxon>
        <taxon>Cyclophyllidea</taxon>
        <taxon>Mesocestoididae</taxon>
        <taxon>Mesocestoides</taxon>
    </lineage>
</organism>
<evidence type="ECO:0000313" key="5">
    <source>
        <dbReference type="WBParaSite" id="MCU_001415-RB"/>
    </source>
</evidence>
<evidence type="ECO:0000256" key="1">
    <source>
        <dbReference type="ARBA" id="ARBA00023157"/>
    </source>
</evidence>
<dbReference type="AlphaFoldDB" id="A0A5K3EMY8"/>
<dbReference type="GO" id="GO:0005886">
    <property type="term" value="C:plasma membrane"/>
    <property type="evidence" value="ECO:0007669"/>
    <property type="project" value="TreeGrafter"/>
</dbReference>
<evidence type="ECO:0000256" key="2">
    <source>
        <dbReference type="PROSITE-ProRule" id="PRU00059"/>
    </source>
</evidence>
<dbReference type="InterPro" id="IPR053207">
    <property type="entry name" value="Non-NMDA_GluR_Accessory"/>
</dbReference>
<feature type="domain" description="CUB" evidence="4">
    <location>
        <begin position="577"/>
        <end position="745"/>
    </location>
</feature>
<sequence>MITISSIKETIREGAFTCGPGTSEVVIDTAMSGTFHSPGWQEPYTPDTRCLFRFMAPPGRKVLIEFSFFHVEGLFPFCHKDFLDVYTDLASSQPHSKKEEIHFLAYLQEAQEQKTTTPFSALLFSSVLSRSQLLGRFCGWHRHGAEIIPQHLVSVHRELVLDFFAAPSASKAGELENTHRRSRTYGFNGTFKFIPDDLYYPGKVASIPDIPPLPSEFINEHYDSNPMQLGSSESICKFLIQPKSGIDSQRGEFVSPAYPGFHPPGLKCLYAFRGRPNHRIKIEIHDMGLPSPLESCPTDYIQFFDGNDIFQSAHLGDRICGEQKGLELYSTEASLTMLFVTGSTIENATTSKYRGFHIAYEFGDKFVQIDPEYKEKHIRGTECDFVIKRRVDSTAEQSPEGVLESPNFHSGLTISPSHSCTFFFLGRHEQQKMESVQISFDVLDLPSVGQGDARCNEGFMAVYGARIENDDEFKLHPLQPYGVSGSKLDDVWNMESLFASSDTSMPLRASQIWCGNQLEALKTGSQVDHSPIVSLRSALALRFNASGSSSMNVRFRAFYKFPPDYAIAGSMVSPNKCWFEYKGTDYQTNSVGWTNSPFFPSTYPANSHCLYLFRPERDQSLRLVFTTFQTSEETPHSSAGTSQFHQNLRSCHKDYLEVIEILHDVDDDKALFQQFAPSVSDDRLSLNSYKMLVSGRENYRITHSFCGDYIPGPVVPSSEAKSLLLAFYSDDIDAGVGFQLKFQFLPKFEIQPTVGSQYISNEDKSAKFGGVLQSPGYPNKYPKNLNYEWRIQVQQPAQGILVHFTELSLEGSFKECKNAVVRIKEGDSVRSVASVCGFASVVPAYTSNSSSLTISMLTTDNSIDAKGFKLTWTKLLPLDENGQCPGFSCQFSRHCISKQLECNGIPNCGTYTKDGNTLADKSDELDHCEGGVAYSYIHIGMGILLTIVLLACLTLYVVYRERRRKRKKIHDPLDNIAVDEDYSDNVYSSFKGANTKTRCSPSLKSFVDDAPPAFHHCHHLSRSQAHLPAHQNGGTVDPPLCRHHSLHRGLSHTHLPGPAPQTFCVHSSNHSIKSHLHDSPVMSSSGLGSGVDCHHPTCPRGHPLVLIPSPPLPPQSSAYNEMQPLHNHIHSPRVQSYEGKTREKTQKISIV</sequence>
<dbReference type="PANTHER" id="PTHR47537">
    <property type="entry name" value="CUBILIN"/>
    <property type="match status" value="1"/>
</dbReference>
<evidence type="ECO:0000256" key="3">
    <source>
        <dbReference type="SAM" id="Phobius"/>
    </source>
</evidence>
<dbReference type="WBParaSite" id="MCU_001415-RB">
    <property type="protein sequence ID" value="MCU_001415-RB"/>
    <property type="gene ID" value="MCU_001415"/>
</dbReference>
<feature type="transmembrane region" description="Helical" evidence="3">
    <location>
        <begin position="936"/>
        <end position="959"/>
    </location>
</feature>
<keyword evidence="3" id="KW-0812">Transmembrane</keyword>
<evidence type="ECO:0000259" key="4">
    <source>
        <dbReference type="PROSITE" id="PS01180"/>
    </source>
</evidence>
<name>A0A5K3EMY8_MESCO</name>
<comment type="caution">
    <text evidence="2">Lacks conserved residue(s) required for the propagation of feature annotation.</text>
</comment>
<dbReference type="Gene3D" id="4.10.400.10">
    <property type="entry name" value="Low-density Lipoprotein Receptor"/>
    <property type="match status" value="1"/>
</dbReference>
<protein>
    <submittedName>
        <fullName evidence="5">Neural_ProG_Cyt domain-containing protein</fullName>
    </submittedName>
</protein>
<dbReference type="SMART" id="SM00192">
    <property type="entry name" value="LDLa"/>
    <property type="match status" value="1"/>
</dbReference>
<dbReference type="PANTHER" id="PTHR47537:SF6">
    <property type="entry name" value="CUB DOMAIN-CONTAINING PROTEIN"/>
    <property type="match status" value="1"/>
</dbReference>
<dbReference type="InterPro" id="IPR035914">
    <property type="entry name" value="Sperma_CUB_dom_sf"/>
</dbReference>
<dbReference type="InterPro" id="IPR002172">
    <property type="entry name" value="LDrepeatLR_classA_rpt"/>
</dbReference>